<evidence type="ECO:0000259" key="4">
    <source>
        <dbReference type="Pfam" id="PF07338"/>
    </source>
</evidence>
<dbReference type="Pfam" id="PF07338">
    <property type="entry name" value="YdgH_BhsA-like"/>
    <property type="match status" value="1"/>
</dbReference>
<name>A0ABY3S9A3_9ENTR</name>
<evidence type="ECO:0000256" key="3">
    <source>
        <dbReference type="SAM" id="SignalP"/>
    </source>
</evidence>
<feature type="region of interest" description="Disordered" evidence="2">
    <location>
        <begin position="25"/>
        <end position="44"/>
    </location>
</feature>
<dbReference type="EMBL" id="CP087880">
    <property type="protein sequence ID" value="UGS42383.1"/>
    <property type="molecule type" value="Genomic_DNA"/>
</dbReference>
<dbReference type="SUPFAM" id="SSF159871">
    <property type="entry name" value="YdgH-like"/>
    <property type="match status" value="1"/>
</dbReference>
<evidence type="ECO:0000313" key="5">
    <source>
        <dbReference type="EMBL" id="UGS42383.1"/>
    </source>
</evidence>
<dbReference type="InterPro" id="IPR010854">
    <property type="entry name" value="YdgH/BhsA/McbA-like_dom"/>
</dbReference>
<dbReference type="PROSITE" id="PS51257">
    <property type="entry name" value="PROKAR_LIPOPROTEIN"/>
    <property type="match status" value="1"/>
</dbReference>
<dbReference type="Gene3D" id="3.30.1660.10">
    <property type="entry name" value="Flavin-binding protein dodecin"/>
    <property type="match status" value="1"/>
</dbReference>
<organism evidence="5 6">
    <name type="scientific">Pseudocitrobacter corydidari</name>
    <dbReference type="NCBI Taxonomy" id="2891570"/>
    <lineage>
        <taxon>Bacteria</taxon>
        <taxon>Pseudomonadati</taxon>
        <taxon>Pseudomonadota</taxon>
        <taxon>Gammaproteobacteria</taxon>
        <taxon>Enterobacterales</taxon>
        <taxon>Enterobacteriaceae</taxon>
        <taxon>Pseudocitrobacter</taxon>
    </lineage>
</organism>
<reference evidence="5 6" key="1">
    <citation type="journal article" date="2022" name="Int. J. Syst. Evol. Microbiol.">
        <title>Pseudocitrobacter corydidari sp. nov., isolated from the Asian emerald cockroach Corydidarum magnifica.</title>
        <authorList>
            <person name="Guzman J."/>
            <person name="Poehlein A."/>
            <person name="Glaeser S.P."/>
            <person name="Schwengers O."/>
            <person name="Blom J."/>
            <person name="Hollensteiner J."/>
            <person name="Kampfer P."/>
            <person name="Vilcinskas A."/>
        </authorList>
    </citation>
    <scope>NUCLEOTIDE SEQUENCE [LARGE SCALE GENOMIC DNA]</scope>
    <source>
        <strain evidence="5">G163CM</strain>
    </source>
</reference>
<evidence type="ECO:0000313" key="6">
    <source>
        <dbReference type="Proteomes" id="UP001199659"/>
    </source>
</evidence>
<evidence type="ECO:0000256" key="2">
    <source>
        <dbReference type="SAM" id="MobiDB-lite"/>
    </source>
</evidence>
<feature type="signal peptide" evidence="3">
    <location>
        <begin position="1"/>
        <end position="23"/>
    </location>
</feature>
<dbReference type="InterPro" id="IPR036275">
    <property type="entry name" value="YdgH-like_sf"/>
</dbReference>
<dbReference type="PANTHER" id="PTHR34156">
    <property type="entry name" value="OUTER MEMBRANE PROTEIN-RELATED-RELATED"/>
    <property type="match status" value="1"/>
</dbReference>
<keyword evidence="1 3" id="KW-0732">Signal</keyword>
<keyword evidence="6" id="KW-1185">Reference proteome</keyword>
<keyword evidence="5" id="KW-0449">Lipoprotein</keyword>
<sequence length="117" mass="12970">MVMRRFTPLLLALLLSSCSILEGKPTAPPAATDTPQEIRRNQTEGLQRMGTISVMIYGSPMDVEAALKAKATAAKADYYVIIMIDDSTVVPGQWYSQAILYRKDTQNHSSFFKAARE</sequence>
<dbReference type="NCBIfam" id="NF011433">
    <property type="entry name" value="PRK14864.1"/>
    <property type="match status" value="1"/>
</dbReference>
<accession>A0ABY3S9A3</accession>
<protein>
    <submittedName>
        <fullName evidence="5">Lipoprotein BsmA</fullName>
    </submittedName>
</protein>
<dbReference type="PANTHER" id="PTHR34156:SF11">
    <property type="entry name" value="LIPOPROTEIN BSMA"/>
    <property type="match status" value="1"/>
</dbReference>
<feature type="domain" description="YdgH/BhsA/McbA-like" evidence="4">
    <location>
        <begin position="46"/>
        <end position="102"/>
    </location>
</feature>
<feature type="chain" id="PRO_5046053521" evidence="3">
    <location>
        <begin position="24"/>
        <end position="117"/>
    </location>
</feature>
<proteinExistence type="predicted"/>
<gene>
    <name evidence="5" type="primary">bsmA</name>
    <name evidence="5" type="ORF">G163CM_31120</name>
</gene>
<dbReference type="Proteomes" id="UP001199659">
    <property type="component" value="Chromosome"/>
</dbReference>
<dbReference type="InterPro" id="IPR025543">
    <property type="entry name" value="Dodecin-like"/>
</dbReference>
<evidence type="ECO:0000256" key="1">
    <source>
        <dbReference type="ARBA" id="ARBA00022729"/>
    </source>
</evidence>
<dbReference type="InterPro" id="IPR051096">
    <property type="entry name" value="BhsA/McbA_stress_biofilm_assoc"/>
</dbReference>
<dbReference type="RefSeq" id="WP_231825569.1">
    <property type="nucleotide sequence ID" value="NZ_CP087880.1"/>
</dbReference>